<evidence type="ECO:0000313" key="1">
    <source>
        <dbReference type="EMBL" id="MCW9712263.1"/>
    </source>
</evidence>
<dbReference type="RefSeq" id="WP_265788079.1">
    <property type="nucleotide sequence ID" value="NZ_BAABRS010000001.1"/>
</dbReference>
<dbReference type="InterPro" id="IPR011042">
    <property type="entry name" value="6-blade_b-propeller_TolB-like"/>
</dbReference>
<dbReference type="SUPFAM" id="SSF101898">
    <property type="entry name" value="NHL repeat"/>
    <property type="match status" value="1"/>
</dbReference>
<dbReference type="EMBL" id="JAJNDC010000001">
    <property type="protein sequence ID" value="MCW9712263.1"/>
    <property type="molecule type" value="Genomic_DNA"/>
</dbReference>
<dbReference type="Pfam" id="PF17170">
    <property type="entry name" value="DUF5128"/>
    <property type="match status" value="1"/>
</dbReference>
<reference evidence="1 2" key="1">
    <citation type="submission" date="2021-11" db="EMBL/GenBank/DDBJ databases">
        <title>Aliifidinibius sp. nov., a new bacterium isolated from saline soil.</title>
        <authorList>
            <person name="Galisteo C."/>
            <person name="De La Haba R."/>
            <person name="Sanchez-Porro C."/>
            <person name="Ventosa A."/>
        </authorList>
    </citation>
    <scope>NUCLEOTIDE SEQUENCE [LARGE SCALE GENOMIC DNA]</scope>
    <source>
        <strain evidence="1 2">KACC 190600</strain>
    </source>
</reference>
<sequence length="384" mass="42798">MNNNITFVTGWFLMACILILSGCTEEAPNIPKTESETLNALLESAPNSIVPVVELPVDTFYAEPDHVMADSSVDSLSPSGRLGRVAGLIKIGDSLYVADGQQNCIWVIDQKGTICRKIGRSGHGPGEYGDLGGLMKNRKHVFTADISNSRIQKFDQKINLQTTFNHVVYGNAFTTDKLMSATDSLLYLSTGAMSQTEDLISFYQTAPSFDSLGTFHPRLIPGGMQPGAYNNYSMDTNSRGEVAVSYTGLPYIFLYDSAHQLQHAIYVRFPEKDLPDNPPVKPVDKPARTASEAIGVKWLIGQVNLTGDGDLYFSHGSKLYHLSYHSGDNEYQAEWVKFFTYSDPKIREERPYGIHVSSFIIDQDESQVYFGSIFEEHIYQFYLE</sequence>
<comment type="caution">
    <text evidence="1">The sequence shown here is derived from an EMBL/GenBank/DDBJ whole genome shotgun (WGS) entry which is preliminary data.</text>
</comment>
<keyword evidence="2" id="KW-1185">Reference proteome</keyword>
<gene>
    <name evidence="1" type="ORF">LQ318_05015</name>
</gene>
<dbReference type="Proteomes" id="UP001207337">
    <property type="component" value="Unassembled WGS sequence"/>
</dbReference>
<protein>
    <submittedName>
        <fullName evidence="1">6-bladed beta-propeller</fullName>
    </submittedName>
</protein>
<accession>A0ABT3PWP6</accession>
<proteinExistence type="predicted"/>
<name>A0ABT3PWP6_9BACT</name>
<dbReference type="Gene3D" id="2.120.10.30">
    <property type="entry name" value="TolB, C-terminal domain"/>
    <property type="match status" value="1"/>
</dbReference>
<evidence type="ECO:0000313" key="2">
    <source>
        <dbReference type="Proteomes" id="UP001207337"/>
    </source>
</evidence>
<organism evidence="1 2">
    <name type="scientific">Fodinibius salicampi</name>
    <dbReference type="NCBI Taxonomy" id="1920655"/>
    <lineage>
        <taxon>Bacteria</taxon>
        <taxon>Pseudomonadati</taxon>
        <taxon>Balneolota</taxon>
        <taxon>Balneolia</taxon>
        <taxon>Balneolales</taxon>
        <taxon>Balneolaceae</taxon>
        <taxon>Fodinibius</taxon>
    </lineage>
</organism>